<evidence type="ECO:0000313" key="9">
    <source>
        <dbReference type="EMBL" id="KAG6469218.1"/>
    </source>
</evidence>
<comment type="similarity">
    <text evidence="2">Belongs to the TMEM45 family.</text>
</comment>
<keyword evidence="4 7" id="KW-1133">Transmembrane helix</keyword>
<evidence type="ECO:0000256" key="6">
    <source>
        <dbReference type="SAM" id="MobiDB-lite"/>
    </source>
</evidence>
<dbReference type="GO" id="GO:0016020">
    <property type="term" value="C:membrane"/>
    <property type="evidence" value="ECO:0007669"/>
    <property type="project" value="UniProtKB-SubCell"/>
</dbReference>
<dbReference type="EMBL" id="JACMSC010000022">
    <property type="protein sequence ID" value="KAG6469218.1"/>
    <property type="molecule type" value="Genomic_DNA"/>
</dbReference>
<sequence length="313" mass="33680">MASLFPFSVVGLGFLFLAALECLSAASAPSFLHPTLTRLRFLASLTLSSLSILSCLISSFLSSTTASDPLGAALPLSSLGAVTPFLLYSFAGLLSLSSSFAPFALFPPSLLDLLLLFSFGQEFLLFYLRRKDIDGVENRYFDLLLAPILVCAVSTLLALTRPRSPAPRVGRAAGLALQGTWFIQMGFSFFTNVIADGCFLHERGGVNYTIKCKTHQDYHRGRAIATLQFNCHLALLVLVGYAVYGVMAGRTDNAQGYRPLSKEMQMTDVSPSNFTLDSDEEVEIVTAGTNSAKHQNDVVSPPLADAESSNGPN</sequence>
<keyword evidence="3 7" id="KW-0812">Transmembrane</keyword>
<dbReference type="OrthoDB" id="551896at2759"/>
<dbReference type="InterPro" id="IPR006904">
    <property type="entry name" value="DUF716"/>
</dbReference>
<proteinExistence type="inferred from homology"/>
<dbReference type="AlphaFoldDB" id="A0A8J5BWX2"/>
<evidence type="ECO:0000256" key="2">
    <source>
        <dbReference type="ARBA" id="ARBA00006948"/>
    </source>
</evidence>
<accession>A0A8J5BWX2</accession>
<feature type="transmembrane region" description="Helical" evidence="7">
    <location>
        <begin position="73"/>
        <end position="97"/>
    </location>
</feature>
<dbReference type="Proteomes" id="UP000734854">
    <property type="component" value="Unassembled WGS sequence"/>
</dbReference>
<comment type="caution">
    <text evidence="9">The sequence shown here is derived from an EMBL/GenBank/DDBJ whole genome shotgun (WGS) entry which is preliminary data.</text>
</comment>
<evidence type="ECO:0000256" key="7">
    <source>
        <dbReference type="SAM" id="Phobius"/>
    </source>
</evidence>
<evidence type="ECO:0000256" key="8">
    <source>
        <dbReference type="SAM" id="SignalP"/>
    </source>
</evidence>
<feature type="region of interest" description="Disordered" evidence="6">
    <location>
        <begin position="288"/>
        <end position="313"/>
    </location>
</feature>
<organism evidence="9 10">
    <name type="scientific">Zingiber officinale</name>
    <name type="common">Ginger</name>
    <name type="synonym">Amomum zingiber</name>
    <dbReference type="NCBI Taxonomy" id="94328"/>
    <lineage>
        <taxon>Eukaryota</taxon>
        <taxon>Viridiplantae</taxon>
        <taxon>Streptophyta</taxon>
        <taxon>Embryophyta</taxon>
        <taxon>Tracheophyta</taxon>
        <taxon>Spermatophyta</taxon>
        <taxon>Magnoliopsida</taxon>
        <taxon>Liliopsida</taxon>
        <taxon>Zingiberales</taxon>
        <taxon>Zingiberaceae</taxon>
        <taxon>Zingiber</taxon>
    </lineage>
</organism>
<keyword evidence="8" id="KW-0732">Signal</keyword>
<feature type="transmembrane region" description="Helical" evidence="7">
    <location>
        <begin position="109"/>
        <end position="128"/>
    </location>
</feature>
<feature type="transmembrane region" description="Helical" evidence="7">
    <location>
        <begin position="140"/>
        <end position="159"/>
    </location>
</feature>
<evidence type="ECO:0000256" key="1">
    <source>
        <dbReference type="ARBA" id="ARBA00004141"/>
    </source>
</evidence>
<feature type="transmembrane region" description="Helical" evidence="7">
    <location>
        <begin position="41"/>
        <end position="61"/>
    </location>
</feature>
<dbReference type="PANTHER" id="PTHR46285:SF7">
    <property type="entry name" value="OS06G0238900 PROTEIN"/>
    <property type="match status" value="1"/>
</dbReference>
<keyword evidence="10" id="KW-1185">Reference proteome</keyword>
<gene>
    <name evidence="9" type="ORF">ZIOFF_073924</name>
</gene>
<feature type="transmembrane region" description="Helical" evidence="7">
    <location>
        <begin position="221"/>
        <end position="244"/>
    </location>
</feature>
<keyword evidence="5 7" id="KW-0472">Membrane</keyword>
<comment type="subcellular location">
    <subcellularLocation>
        <location evidence="1">Membrane</location>
        <topology evidence="1">Multi-pass membrane protein</topology>
    </subcellularLocation>
</comment>
<dbReference type="PANTHER" id="PTHR46285">
    <property type="entry name" value="PROTEINASE INHIBITOR I4, SERPIN (DUF716)-RELATED"/>
    <property type="match status" value="1"/>
</dbReference>
<protein>
    <submittedName>
        <fullName evidence="9">Uncharacterized protein</fullName>
    </submittedName>
</protein>
<feature type="signal peptide" evidence="8">
    <location>
        <begin position="1"/>
        <end position="25"/>
    </location>
</feature>
<evidence type="ECO:0000256" key="4">
    <source>
        <dbReference type="ARBA" id="ARBA00022989"/>
    </source>
</evidence>
<evidence type="ECO:0000256" key="5">
    <source>
        <dbReference type="ARBA" id="ARBA00023136"/>
    </source>
</evidence>
<feature type="transmembrane region" description="Helical" evidence="7">
    <location>
        <begin position="179"/>
        <end position="200"/>
    </location>
</feature>
<reference evidence="9 10" key="1">
    <citation type="submission" date="2020-08" db="EMBL/GenBank/DDBJ databases">
        <title>Plant Genome Project.</title>
        <authorList>
            <person name="Zhang R.-G."/>
        </authorList>
    </citation>
    <scope>NUCLEOTIDE SEQUENCE [LARGE SCALE GENOMIC DNA]</scope>
    <source>
        <tissue evidence="9">Rhizome</tissue>
    </source>
</reference>
<evidence type="ECO:0000256" key="3">
    <source>
        <dbReference type="ARBA" id="ARBA00022692"/>
    </source>
</evidence>
<name>A0A8J5BWX2_ZINOF</name>
<feature type="chain" id="PRO_5035165526" evidence="8">
    <location>
        <begin position="26"/>
        <end position="313"/>
    </location>
</feature>
<dbReference type="Pfam" id="PF04819">
    <property type="entry name" value="DUF716"/>
    <property type="match status" value="1"/>
</dbReference>
<evidence type="ECO:0000313" key="10">
    <source>
        <dbReference type="Proteomes" id="UP000734854"/>
    </source>
</evidence>